<feature type="binding site" evidence="6">
    <location>
        <position position="98"/>
    </location>
    <ligand>
        <name>substrate</name>
    </ligand>
</feature>
<proteinExistence type="inferred from homology"/>
<feature type="binding site" evidence="6">
    <location>
        <position position="156"/>
    </location>
    <ligand>
        <name>Zn(2+)</name>
        <dbReference type="ChEBI" id="CHEBI:29105"/>
        <label>2</label>
    </ligand>
</feature>
<dbReference type="InterPro" id="IPR032466">
    <property type="entry name" value="Metal_Hydrolase"/>
</dbReference>
<comment type="caution">
    <text evidence="8">The sequence shown here is derived from an EMBL/GenBank/DDBJ whole genome shotgun (WGS) entry which is preliminary data.</text>
</comment>
<evidence type="ECO:0000256" key="4">
    <source>
        <dbReference type="ARBA" id="ARBA00022801"/>
    </source>
</evidence>
<dbReference type="PATRIC" id="fig|237368.3.peg.2879"/>
<dbReference type="GO" id="GO:0005737">
    <property type="term" value="C:cytoplasm"/>
    <property type="evidence" value="ECO:0007669"/>
    <property type="project" value="TreeGrafter"/>
</dbReference>
<feature type="binding site" evidence="6">
    <location>
        <position position="238"/>
    </location>
    <ligand>
        <name>Zn(2+)</name>
        <dbReference type="ChEBI" id="CHEBI:29105"/>
        <label>2</label>
    </ligand>
</feature>
<dbReference type="InterPro" id="IPR002195">
    <property type="entry name" value="Dihydroorotase_CS"/>
</dbReference>
<feature type="active site" evidence="6">
    <location>
        <position position="311"/>
    </location>
</feature>
<organism evidence="8 9">
    <name type="scientific">Candidatus Scalindua brodae</name>
    <dbReference type="NCBI Taxonomy" id="237368"/>
    <lineage>
        <taxon>Bacteria</taxon>
        <taxon>Pseudomonadati</taxon>
        <taxon>Planctomycetota</taxon>
        <taxon>Candidatus Brocadiia</taxon>
        <taxon>Candidatus Brocadiales</taxon>
        <taxon>Candidatus Scalinduaceae</taxon>
        <taxon>Candidatus Scalindua</taxon>
    </lineage>
</organism>
<protein>
    <recommendedName>
        <fullName evidence="6">Dihydroorotase</fullName>
        <shortName evidence="6">DHOase</shortName>
        <ecNumber evidence="6">3.5.2.3</ecNumber>
    </recommendedName>
</protein>
<comment type="pathway">
    <text evidence="6">Pyrimidine metabolism; UMP biosynthesis via de novo pathway; (S)-dihydroorotate from bicarbonate: step 3/3.</text>
</comment>
<dbReference type="SUPFAM" id="SSF51556">
    <property type="entry name" value="Metallo-dependent hydrolases"/>
    <property type="match status" value="1"/>
</dbReference>
<comment type="cofactor">
    <cofactor evidence="6">
        <name>Zn(2+)</name>
        <dbReference type="ChEBI" id="CHEBI:29105"/>
    </cofactor>
    <text evidence="6">Binds 2 Zn(2+) ions per subunit.</text>
</comment>
<feature type="binding site" evidence="6">
    <location>
        <begin position="66"/>
        <end position="68"/>
    </location>
    <ligand>
        <name>substrate</name>
    </ligand>
</feature>
<dbReference type="PROSITE" id="PS00482">
    <property type="entry name" value="DIHYDROOROTASE_1"/>
    <property type="match status" value="1"/>
</dbReference>
<evidence type="ECO:0000256" key="3">
    <source>
        <dbReference type="ARBA" id="ARBA00022723"/>
    </source>
</evidence>
<dbReference type="EMBL" id="JRYO01000189">
    <property type="protein sequence ID" value="KHE91609.1"/>
    <property type="molecule type" value="Genomic_DNA"/>
</dbReference>
<dbReference type="InterPro" id="IPR011059">
    <property type="entry name" value="Metal-dep_hydrolase_composite"/>
</dbReference>
<dbReference type="CDD" id="cd01317">
    <property type="entry name" value="DHOase_IIa"/>
    <property type="match status" value="1"/>
</dbReference>
<dbReference type="EC" id="3.5.2.3" evidence="6"/>
<comment type="similarity">
    <text evidence="2 6">Belongs to the metallo-dependent hydrolases superfamily. DHOase family. Class I DHOase subfamily.</text>
</comment>
<evidence type="ECO:0000313" key="9">
    <source>
        <dbReference type="Proteomes" id="UP000030652"/>
    </source>
</evidence>
<dbReference type="Proteomes" id="UP000030652">
    <property type="component" value="Unassembled WGS sequence"/>
</dbReference>
<feature type="binding site" evidence="6">
    <location>
        <position position="156"/>
    </location>
    <ligand>
        <name>Zn(2+)</name>
        <dbReference type="ChEBI" id="CHEBI:29105"/>
        <label>1</label>
    </ligand>
</feature>
<name>A0A0B0EGA2_9BACT</name>
<keyword evidence="5 6" id="KW-0665">Pyrimidine biosynthesis</keyword>
<dbReference type="PROSITE" id="PS00483">
    <property type="entry name" value="DIHYDROOROTASE_2"/>
    <property type="match status" value="1"/>
</dbReference>
<dbReference type="eggNOG" id="COG0044">
    <property type="taxonomic scope" value="Bacteria"/>
</dbReference>
<dbReference type="GO" id="GO:0006145">
    <property type="term" value="P:purine nucleobase catabolic process"/>
    <property type="evidence" value="ECO:0007669"/>
    <property type="project" value="TreeGrafter"/>
</dbReference>
<keyword evidence="3 6" id="KW-0479">Metal-binding</keyword>
<dbReference type="InterPro" id="IPR050138">
    <property type="entry name" value="DHOase/Allantoinase_Hydrolase"/>
</dbReference>
<evidence type="ECO:0000259" key="7">
    <source>
        <dbReference type="Pfam" id="PF12890"/>
    </source>
</evidence>
<sequence length="440" mass="48342">MTNYKKILIKNGTVYNVPNKKTDVFDVLIRNSRIEKIGKNIRDKEALVVDAKDKIVVPGLVDVHVHFRQPGQEHKEDLYSGSRAAAAGGFTTVIAEPNTNPPIDTPSRLVQLLKIAKKESIINYYSKSAITVGLNGYRLVDVGKLKAAGAMAISDDGHPVAGEKLMLNALKKGKECNMLVNPHCEESPLYRKRQNEKRKNLRNFSDSVTSRPYEAEADFIMRDIRLAEKTGARIHISHVSLAQSVSEIAKAKKRGVKITAEAAPHHLLLSEEAVSEIGTNAKVNPPLRSKADVKAVQQGLADGTIDIIASDHAPHSAKDKNLPFKKAAFGLIGLETTLGLVLTHLVRPGILTLKQAIEQMTILPAKIFNLDKSGIGSLTPGTKANITVIDLKKRWRVDVNKFYSKARNCPFNGWKLQGKAIMTIVGNRIVMKDGKIIENI</sequence>
<dbReference type="GO" id="GO:0008270">
    <property type="term" value="F:zinc ion binding"/>
    <property type="evidence" value="ECO:0007669"/>
    <property type="project" value="UniProtKB-UniRule"/>
</dbReference>
<dbReference type="PANTHER" id="PTHR43668:SF2">
    <property type="entry name" value="ALLANTOINASE"/>
    <property type="match status" value="1"/>
</dbReference>
<dbReference type="NCBIfam" id="TIGR00857">
    <property type="entry name" value="pyrC_multi"/>
    <property type="match status" value="1"/>
</dbReference>
<dbReference type="UniPathway" id="UPA00070">
    <property type="reaction ID" value="UER00117"/>
</dbReference>
<dbReference type="GO" id="GO:0044205">
    <property type="term" value="P:'de novo' UMP biosynthetic process"/>
    <property type="evidence" value="ECO:0007669"/>
    <property type="project" value="UniProtKB-UniRule"/>
</dbReference>
<accession>A0A0B0EGA2</accession>
<keyword evidence="4 6" id="KW-0378">Hydrolase</keyword>
<feature type="binding site" evidence="6">
    <location>
        <position position="315"/>
    </location>
    <ligand>
        <name>substrate</name>
    </ligand>
</feature>
<dbReference type="InterPro" id="IPR024403">
    <property type="entry name" value="DHOase_cat"/>
</dbReference>
<dbReference type="InterPro" id="IPR004722">
    <property type="entry name" value="DHOase"/>
</dbReference>
<evidence type="ECO:0000313" key="8">
    <source>
        <dbReference type="EMBL" id="KHE91609.1"/>
    </source>
</evidence>
<feature type="binding site" evidence="6">
    <location>
        <begin position="329"/>
        <end position="330"/>
    </location>
    <ligand>
        <name>substrate</name>
    </ligand>
</feature>
<feature type="domain" description="Dihydroorotase catalytic" evidence="7">
    <location>
        <begin position="54"/>
        <end position="240"/>
    </location>
</feature>
<evidence type="ECO:0000256" key="6">
    <source>
        <dbReference type="HAMAP-Rule" id="MF_00220"/>
    </source>
</evidence>
<gene>
    <name evidence="6 8" type="primary">pyrC</name>
    <name evidence="8" type="ORF">SCABRO_02664</name>
</gene>
<comment type="catalytic activity">
    <reaction evidence="6">
        <text>(S)-dihydroorotate + H2O = N-carbamoyl-L-aspartate + H(+)</text>
        <dbReference type="Rhea" id="RHEA:24296"/>
        <dbReference type="ChEBI" id="CHEBI:15377"/>
        <dbReference type="ChEBI" id="CHEBI:15378"/>
        <dbReference type="ChEBI" id="CHEBI:30864"/>
        <dbReference type="ChEBI" id="CHEBI:32814"/>
        <dbReference type="EC" id="3.5.2.3"/>
    </reaction>
</comment>
<feature type="binding site" evidence="6">
    <location>
        <position position="284"/>
    </location>
    <ligand>
        <name>substrate</name>
    </ligand>
</feature>
<keyword evidence="6" id="KW-0862">Zinc</keyword>
<dbReference type="Gene3D" id="3.20.20.140">
    <property type="entry name" value="Metal-dependent hydrolases"/>
    <property type="match status" value="1"/>
</dbReference>
<comment type="function">
    <text evidence="1 6">Catalyzes the reversible cyclization of carbamoyl aspartate to dihydroorotate.</text>
</comment>
<feature type="binding site" evidence="6">
    <location>
        <position position="64"/>
    </location>
    <ligand>
        <name>Zn(2+)</name>
        <dbReference type="ChEBI" id="CHEBI:29105"/>
        <label>1</label>
    </ligand>
</feature>
<dbReference type="Pfam" id="PF12890">
    <property type="entry name" value="DHOase"/>
    <property type="match status" value="1"/>
</dbReference>
<evidence type="ECO:0000256" key="1">
    <source>
        <dbReference type="ARBA" id="ARBA00002368"/>
    </source>
</evidence>
<dbReference type="SUPFAM" id="SSF51338">
    <property type="entry name" value="Composite domain of metallo-dependent hydrolases"/>
    <property type="match status" value="1"/>
</dbReference>
<dbReference type="HAMAP" id="MF_00220_B">
    <property type="entry name" value="PyrC_classI_B"/>
    <property type="match status" value="1"/>
</dbReference>
<evidence type="ECO:0000256" key="2">
    <source>
        <dbReference type="ARBA" id="ARBA00010286"/>
    </source>
</evidence>
<dbReference type="GO" id="GO:0004038">
    <property type="term" value="F:allantoinase activity"/>
    <property type="evidence" value="ECO:0007669"/>
    <property type="project" value="TreeGrafter"/>
</dbReference>
<feature type="binding site" evidence="6">
    <location>
        <position position="183"/>
    </location>
    <ligand>
        <name>Zn(2+)</name>
        <dbReference type="ChEBI" id="CHEBI:29105"/>
        <label>2</label>
    </ligand>
</feature>
<feature type="binding site" evidence="6">
    <location>
        <position position="311"/>
    </location>
    <ligand>
        <name>Zn(2+)</name>
        <dbReference type="ChEBI" id="CHEBI:29105"/>
        <label>1</label>
    </ligand>
</feature>
<reference evidence="8 9" key="1">
    <citation type="submission" date="2014-10" db="EMBL/GenBank/DDBJ databases">
        <title>Draft genome of anammox bacterium scalindua brodae, obtained using differential coverage binning of sequence data from two enrichment reactors.</title>
        <authorList>
            <person name="Speth D.R."/>
            <person name="Russ L."/>
            <person name="Kartal B."/>
            <person name="Op den Camp H.J."/>
            <person name="Dutilh B.E."/>
            <person name="Jetten M.S."/>
        </authorList>
    </citation>
    <scope>NUCLEOTIDE SEQUENCE [LARGE SCALE GENOMIC DNA]</scope>
    <source>
        <strain evidence="8">RU1</strain>
    </source>
</reference>
<dbReference type="AlphaFoldDB" id="A0A0B0EGA2"/>
<dbReference type="PANTHER" id="PTHR43668">
    <property type="entry name" value="ALLANTOINASE"/>
    <property type="match status" value="1"/>
</dbReference>
<feature type="binding site" evidence="6">
    <location>
        <position position="66"/>
    </location>
    <ligand>
        <name>Zn(2+)</name>
        <dbReference type="ChEBI" id="CHEBI:29105"/>
        <label>1</label>
    </ligand>
</feature>
<evidence type="ECO:0000256" key="5">
    <source>
        <dbReference type="ARBA" id="ARBA00022975"/>
    </source>
</evidence>
<dbReference type="GO" id="GO:0004151">
    <property type="term" value="F:dihydroorotase activity"/>
    <property type="evidence" value="ECO:0007669"/>
    <property type="project" value="UniProtKB-UniRule"/>
</dbReference>